<keyword evidence="4" id="KW-1185">Reference proteome</keyword>
<organism evidence="3 4">
    <name type="scientific">Streptomyces klenkii</name>
    <dbReference type="NCBI Taxonomy" id="1420899"/>
    <lineage>
        <taxon>Bacteria</taxon>
        <taxon>Bacillati</taxon>
        <taxon>Actinomycetota</taxon>
        <taxon>Actinomycetes</taxon>
        <taxon>Kitasatosporales</taxon>
        <taxon>Streptomycetaceae</taxon>
        <taxon>Streptomyces</taxon>
    </lineage>
</organism>
<feature type="region of interest" description="Disordered" evidence="1">
    <location>
        <begin position="148"/>
        <end position="195"/>
    </location>
</feature>
<dbReference type="Pfam" id="PF13688">
    <property type="entry name" value="Reprolysin_5"/>
    <property type="match status" value="1"/>
</dbReference>
<evidence type="ECO:0000313" key="3">
    <source>
        <dbReference type="EMBL" id="RKN60035.1"/>
    </source>
</evidence>
<keyword evidence="2" id="KW-0732">Signal</keyword>
<sequence length="456" mass="48470">MRRVLGCALVVTALLAGSTVHVSASPGDTRSRAPGRAEVLDLFTNIQETGTAGRRTADINWDVLKQLVCGQSAPPPQVRISLGDGNSLVVSAGTSSTVLDDQGHQQRHWAATDVKSSDVDAELTTGNSLCTGGNGPIDLAGDVSTSSTGYGISSIDDQPGKVSIRGMKEPADEGDDQVPGSAPLSSDTSSGSASQGVLSLSESIGKVQSIGLKQPLVTEITVLVASTRNFTMGAGGPRAAGERIRNEVYALNDALARSGVPARFRLVGRLEVPYQEAEKIGVDLQRLSDPRPTNPYLQPVRTYRNTVRADVVTLVTDTVYSPRILGVAQGTPRVIARGLPGSTSETNAYNVVTLNGFPKHTFQHEMGHLLAAFHDWVVEPRTNPYHPNNHGYCDPQNGFRDIMTYPKCCPNCPKVPYFSNPDLRYNGAPLGSTGGPRPSNLARVFSLTAPIVATYR</sequence>
<feature type="compositionally biased region" description="Low complexity" evidence="1">
    <location>
        <begin position="148"/>
        <end position="157"/>
    </location>
</feature>
<dbReference type="EMBL" id="RBAM01000033">
    <property type="protein sequence ID" value="RKN60035.1"/>
    <property type="molecule type" value="Genomic_DNA"/>
</dbReference>
<evidence type="ECO:0000256" key="2">
    <source>
        <dbReference type="SAM" id="SignalP"/>
    </source>
</evidence>
<name>A0A3B0AGQ8_9ACTN</name>
<dbReference type="Proteomes" id="UP000270343">
    <property type="component" value="Unassembled WGS sequence"/>
</dbReference>
<accession>A0A3B0AGQ8</accession>
<evidence type="ECO:0008006" key="5">
    <source>
        <dbReference type="Google" id="ProtNLM"/>
    </source>
</evidence>
<evidence type="ECO:0000256" key="1">
    <source>
        <dbReference type="SAM" id="MobiDB-lite"/>
    </source>
</evidence>
<dbReference type="SUPFAM" id="SSF55486">
    <property type="entry name" value="Metalloproteases ('zincins'), catalytic domain"/>
    <property type="match status" value="1"/>
</dbReference>
<feature type="compositionally biased region" description="Low complexity" evidence="1">
    <location>
        <begin position="179"/>
        <end position="194"/>
    </location>
</feature>
<gene>
    <name evidence="3" type="ORF">D7231_33500</name>
</gene>
<feature type="signal peptide" evidence="2">
    <location>
        <begin position="1"/>
        <end position="24"/>
    </location>
</feature>
<reference evidence="3 4" key="1">
    <citation type="journal article" date="2015" name="Antonie Van Leeuwenhoek">
        <title>Streptomyces klenkii sp. nov., isolated from deep marine sediment.</title>
        <authorList>
            <person name="Veyisoglu A."/>
            <person name="Sahin N."/>
        </authorList>
    </citation>
    <scope>NUCLEOTIDE SEQUENCE [LARGE SCALE GENOMIC DNA]</scope>
    <source>
        <strain evidence="3 4">KCTC 29202</strain>
    </source>
</reference>
<comment type="caution">
    <text evidence="3">The sequence shown here is derived from an EMBL/GenBank/DDBJ whole genome shotgun (WGS) entry which is preliminary data.</text>
</comment>
<evidence type="ECO:0000313" key="4">
    <source>
        <dbReference type="Proteomes" id="UP000270343"/>
    </source>
</evidence>
<dbReference type="AlphaFoldDB" id="A0A3B0AGQ8"/>
<feature type="chain" id="PRO_5017348252" description="Peptidyl-Asp metalloendopeptidase" evidence="2">
    <location>
        <begin position="25"/>
        <end position="456"/>
    </location>
</feature>
<proteinExistence type="predicted"/>
<protein>
    <recommendedName>
        <fullName evidence="5">Peptidyl-Asp metalloendopeptidase</fullName>
    </recommendedName>
</protein>